<dbReference type="HOGENOM" id="CLU_028989_0_0_1"/>
<protein>
    <submittedName>
        <fullName evidence="1">Uncharacterized protein</fullName>
    </submittedName>
</protein>
<proteinExistence type="predicted"/>
<gene>
    <name evidence="1" type="ORF">TRV_00445</name>
</gene>
<keyword evidence="2" id="KW-1185">Reference proteome</keyword>
<comment type="caution">
    <text evidence="1">The sequence shown here is derived from an EMBL/GenBank/DDBJ whole genome shotgun (WGS) entry which is preliminary data.</text>
</comment>
<dbReference type="EMBL" id="ACYE01000022">
    <property type="protein sequence ID" value="EFE44773.1"/>
    <property type="molecule type" value="Genomic_DNA"/>
</dbReference>
<sequence>MSSTALSFASSVPPVGTELPWCRISPDGRLRSSRGSSDDSEELRGDSWVVEDLRAGGPTLAPVPSTTMPLPPGSPYMCMLDARKELSKSIQAILQRSGVTATTFTLCYRRCVLFLNDHLVPTLLVVAEKKSPDEDWLSVSREIYQLLEANGLSQFNVEICDERVHIQKNSSPVPSSDPIYPLWDDVLEQILNSIDRSFVLAIECFRYGANLDGDKNPTTVIVTVARSSRGPWKDTREAIVSILNRYNLHHVADLPDTAWNNQMQVGLSLGIYQSRHSSFTFGGWIEIKQEEGSAWKRLGLTCYHSVHPDLNTASMDDRSIYIHNPIGKRINLEQPSLKDTESVLKDMKEELGQKPPSCFTAIKENIENGGDVSPRSRTLYDEITAQAAEISDNMARIEYFHRSSSPWQPYDDLLLSHLPINPSMGHFVTRETNLPTYSPSYAGYVYAASGYRQMVSSIREEKRRADWALIEVPKTRHSNNSLLTYGRIGLYINNLDLQPFPGIPEENTQVYKLGRSTRRTKGNFSGLRSVLLDTPDNRGGAPEVKSLEYAVTGSSGWLFSGPGDSGALVFDKYANCIGIVISRNTISRVSYVTLLPDLFDDIRRVTGAVDVRIAE</sequence>
<reference evidence="2" key="1">
    <citation type="journal article" date="2011" name="Genome Biol.">
        <title>Comparative and functional genomics provide insights into the pathogenicity of dermatophytic fungi.</title>
        <authorList>
            <person name="Burmester A."/>
            <person name="Shelest E."/>
            <person name="Gloeckner G."/>
            <person name="Heddergott C."/>
            <person name="Schindler S."/>
            <person name="Staib P."/>
            <person name="Heidel A."/>
            <person name="Felder M."/>
            <person name="Petzold A."/>
            <person name="Szafranski K."/>
            <person name="Feuermann M."/>
            <person name="Pedruzzi I."/>
            <person name="Priebe S."/>
            <person name="Groth M."/>
            <person name="Winkler R."/>
            <person name="Li W."/>
            <person name="Kniemeyer O."/>
            <person name="Schroeckh V."/>
            <person name="Hertweck C."/>
            <person name="Hube B."/>
            <person name="White T.C."/>
            <person name="Platzer M."/>
            <person name="Guthke R."/>
            <person name="Heitman J."/>
            <person name="Woestemeyer J."/>
            <person name="Zipfel P.F."/>
            <person name="Monod M."/>
            <person name="Brakhage A.A."/>
        </authorList>
    </citation>
    <scope>NUCLEOTIDE SEQUENCE [LARGE SCALE GENOMIC DNA]</scope>
    <source>
        <strain evidence="2">HKI 0517</strain>
    </source>
</reference>
<dbReference type="GeneID" id="9581619"/>
<dbReference type="KEGG" id="tve:TRV_00445"/>
<organism evidence="1 2">
    <name type="scientific">Trichophyton verrucosum (strain HKI 0517)</name>
    <dbReference type="NCBI Taxonomy" id="663202"/>
    <lineage>
        <taxon>Eukaryota</taxon>
        <taxon>Fungi</taxon>
        <taxon>Dikarya</taxon>
        <taxon>Ascomycota</taxon>
        <taxon>Pezizomycotina</taxon>
        <taxon>Eurotiomycetes</taxon>
        <taxon>Eurotiomycetidae</taxon>
        <taxon>Onygenales</taxon>
        <taxon>Arthrodermataceae</taxon>
        <taxon>Trichophyton</taxon>
    </lineage>
</organism>
<dbReference type="RefSeq" id="XP_003025384.1">
    <property type="nucleotide sequence ID" value="XM_003025338.1"/>
</dbReference>
<evidence type="ECO:0000313" key="1">
    <source>
        <dbReference type="EMBL" id="EFE44773.1"/>
    </source>
</evidence>
<dbReference type="Proteomes" id="UP000008383">
    <property type="component" value="Unassembled WGS sequence"/>
</dbReference>
<accession>D4D051</accession>
<dbReference type="AlphaFoldDB" id="D4D051"/>
<name>D4D051_TRIVH</name>
<dbReference type="OrthoDB" id="5424209at2759"/>
<evidence type="ECO:0000313" key="2">
    <source>
        <dbReference type="Proteomes" id="UP000008383"/>
    </source>
</evidence>